<feature type="transmembrane region" description="Helical" evidence="7">
    <location>
        <begin position="413"/>
        <end position="431"/>
    </location>
</feature>
<evidence type="ECO:0000256" key="4">
    <source>
        <dbReference type="ARBA" id="ARBA00022692"/>
    </source>
</evidence>
<feature type="transmembrane region" description="Helical" evidence="7">
    <location>
        <begin position="347"/>
        <end position="363"/>
    </location>
</feature>
<protein>
    <submittedName>
        <fullName evidence="8">MATE family efflux transporter</fullName>
    </submittedName>
</protein>
<dbReference type="GO" id="GO:0005886">
    <property type="term" value="C:plasma membrane"/>
    <property type="evidence" value="ECO:0007669"/>
    <property type="project" value="UniProtKB-SubCell"/>
</dbReference>
<dbReference type="AlphaFoldDB" id="A0A926KVV7"/>
<feature type="transmembrane region" description="Helical" evidence="7">
    <location>
        <begin position="9"/>
        <end position="28"/>
    </location>
</feature>
<gene>
    <name evidence="8" type="ORF">ICC18_22635</name>
</gene>
<dbReference type="PANTHER" id="PTHR42925:SF1">
    <property type="entry name" value="VIRULENCE FACTOR MVIN"/>
    <property type="match status" value="1"/>
</dbReference>
<evidence type="ECO:0000256" key="7">
    <source>
        <dbReference type="SAM" id="Phobius"/>
    </source>
</evidence>
<reference evidence="8" key="1">
    <citation type="submission" date="2020-09" db="EMBL/GenBank/DDBJ databases">
        <title>Draft Genome Sequence of Paenibacillus sp. WST5.</title>
        <authorList>
            <person name="Bao Z."/>
        </authorList>
    </citation>
    <scope>NUCLEOTIDE SEQUENCE</scope>
    <source>
        <strain evidence="8">WST5</strain>
    </source>
</reference>
<dbReference type="Pfam" id="PF01554">
    <property type="entry name" value="MatE"/>
    <property type="match status" value="2"/>
</dbReference>
<proteinExistence type="predicted"/>
<evidence type="ECO:0000256" key="3">
    <source>
        <dbReference type="ARBA" id="ARBA00022475"/>
    </source>
</evidence>
<keyword evidence="3" id="KW-1003">Cell membrane</keyword>
<feature type="transmembrane region" description="Helical" evidence="7">
    <location>
        <begin position="281"/>
        <end position="303"/>
    </location>
</feature>
<feature type="transmembrane region" description="Helical" evidence="7">
    <location>
        <begin position="384"/>
        <end position="407"/>
    </location>
</feature>
<dbReference type="GO" id="GO:0042910">
    <property type="term" value="F:xenobiotic transmembrane transporter activity"/>
    <property type="evidence" value="ECO:0007669"/>
    <property type="project" value="InterPro"/>
</dbReference>
<evidence type="ECO:0000256" key="6">
    <source>
        <dbReference type="ARBA" id="ARBA00023136"/>
    </source>
</evidence>
<keyword evidence="5 7" id="KW-1133">Transmembrane helix</keyword>
<sequence length="451" mass="50396">MTEKKIRNLSILGLTWPIFVELLLHMLMGNADTLMLSQYSDNSVASVGVANRIIYIIILIFGVIATGTSVLVAHHLGAKEFQKASEVAVVSIFGNLILGLVLSVMIYLFGEQILRVMGLPQELFSEAMLYIIFVGGFSFIPAVILTVSAVLRSHGFTKDVMFVTIGMNLFDVIGNFLFIFGPFGIPILGVFGVAITTTFSKAIGLIVILVILTKRVEYPLPFSNIFSLPMEHLQRLFKIGVPSACELLSYHTSQLAITYITTFLGTQALTTKVYAENLMMFIYLFSMAISQGTQILIGHLAGARHFQDVYERCIYSIRISFAISLGMGIIMYIFSNQLFEIFTDNPAIIQSGSLLLLVTILLEPGRSFNLVILGALRALGDIHFAVYLGIISMWGISVVMSYLLAIYFELGLLGIWISFVVDEWLRGLVLLRRWKLRLWLRKYNHHNEFVS</sequence>
<feature type="transmembrane region" description="Helical" evidence="7">
    <location>
        <begin position="129"/>
        <end position="151"/>
    </location>
</feature>
<feature type="transmembrane region" description="Helical" evidence="7">
    <location>
        <begin position="53"/>
        <end position="76"/>
    </location>
</feature>
<evidence type="ECO:0000256" key="5">
    <source>
        <dbReference type="ARBA" id="ARBA00022989"/>
    </source>
</evidence>
<comment type="subcellular location">
    <subcellularLocation>
        <location evidence="1">Cell membrane</location>
        <topology evidence="1">Multi-pass membrane protein</topology>
    </subcellularLocation>
</comment>
<name>A0A926KVV7_9BACL</name>
<dbReference type="PANTHER" id="PTHR42925">
    <property type="entry name" value="MULTIDRUG AND TOXIN EFFLUX PROTEIN MATE FAMILY"/>
    <property type="match status" value="1"/>
</dbReference>
<feature type="transmembrane region" description="Helical" evidence="7">
    <location>
        <begin position="187"/>
        <end position="212"/>
    </location>
</feature>
<comment type="caution">
    <text evidence="8">The sequence shown here is derived from an EMBL/GenBank/DDBJ whole genome shotgun (WGS) entry which is preliminary data.</text>
</comment>
<keyword evidence="4 7" id="KW-0812">Transmembrane</keyword>
<feature type="transmembrane region" description="Helical" evidence="7">
    <location>
        <begin position="88"/>
        <end position="109"/>
    </location>
</feature>
<dbReference type="InterPro" id="IPR002528">
    <property type="entry name" value="MATE_fam"/>
</dbReference>
<feature type="transmembrane region" description="Helical" evidence="7">
    <location>
        <begin position="315"/>
        <end position="335"/>
    </location>
</feature>
<feature type="transmembrane region" description="Helical" evidence="7">
    <location>
        <begin position="256"/>
        <end position="275"/>
    </location>
</feature>
<evidence type="ECO:0000256" key="1">
    <source>
        <dbReference type="ARBA" id="ARBA00004651"/>
    </source>
</evidence>
<dbReference type="Proteomes" id="UP000650466">
    <property type="component" value="Unassembled WGS sequence"/>
</dbReference>
<dbReference type="InterPro" id="IPR047135">
    <property type="entry name" value="YsiQ"/>
</dbReference>
<dbReference type="GO" id="GO:0015297">
    <property type="term" value="F:antiporter activity"/>
    <property type="evidence" value="ECO:0007669"/>
    <property type="project" value="InterPro"/>
</dbReference>
<dbReference type="EMBL" id="JACVVD010000009">
    <property type="protein sequence ID" value="MBD0382910.1"/>
    <property type="molecule type" value="Genomic_DNA"/>
</dbReference>
<keyword evidence="9" id="KW-1185">Reference proteome</keyword>
<dbReference type="NCBIfam" id="TIGR00797">
    <property type="entry name" value="matE"/>
    <property type="match status" value="1"/>
</dbReference>
<dbReference type="RefSeq" id="WP_188176703.1">
    <property type="nucleotide sequence ID" value="NZ_JACVVD010000009.1"/>
</dbReference>
<keyword evidence="6 7" id="KW-0472">Membrane</keyword>
<evidence type="ECO:0000313" key="8">
    <source>
        <dbReference type="EMBL" id="MBD0382910.1"/>
    </source>
</evidence>
<organism evidence="8 9">
    <name type="scientific">Paenibacillus sedimenti</name>
    <dbReference type="NCBI Taxonomy" id="2770274"/>
    <lineage>
        <taxon>Bacteria</taxon>
        <taxon>Bacillati</taxon>
        <taxon>Bacillota</taxon>
        <taxon>Bacilli</taxon>
        <taxon>Bacillales</taxon>
        <taxon>Paenibacillaceae</taxon>
        <taxon>Paenibacillus</taxon>
    </lineage>
</organism>
<feature type="transmembrane region" description="Helical" evidence="7">
    <location>
        <begin position="160"/>
        <end position="181"/>
    </location>
</feature>
<dbReference type="PIRSF" id="PIRSF006603">
    <property type="entry name" value="DinF"/>
    <property type="match status" value="1"/>
</dbReference>
<dbReference type="CDD" id="cd13134">
    <property type="entry name" value="MATE_like_8"/>
    <property type="match status" value="1"/>
</dbReference>
<dbReference type="InterPro" id="IPR048279">
    <property type="entry name" value="MdtK-like"/>
</dbReference>
<evidence type="ECO:0000256" key="2">
    <source>
        <dbReference type="ARBA" id="ARBA00022448"/>
    </source>
</evidence>
<keyword evidence="2" id="KW-0813">Transport</keyword>
<accession>A0A926KVV7</accession>
<evidence type="ECO:0000313" key="9">
    <source>
        <dbReference type="Proteomes" id="UP000650466"/>
    </source>
</evidence>